<gene>
    <name evidence="3" type="ORF">V6R90_12860</name>
</gene>
<dbReference type="PANTHER" id="PTHR41771:SF1">
    <property type="entry name" value="MEMBRANE PROTEIN"/>
    <property type="match status" value="1"/>
</dbReference>
<dbReference type="InterPro" id="IPR012507">
    <property type="entry name" value="YibE_F"/>
</dbReference>
<feature type="transmembrane region" description="Helical" evidence="2">
    <location>
        <begin position="200"/>
        <end position="217"/>
    </location>
</feature>
<sequence length="403" mass="39975">MRRLALAVVVPLALVTLGCLVWLWPGSLPGPDTPGSLEQVEGVVTAVSVEQCPESAATGGTTPDPAADPASGAGGAAAASTCGTATVRLTSGADDGLEVETPLPTGAGAVEVGEGDDVLLVELGAARDPDGSVDESAPPSYSIVDRQRGTGLAVLVGAFALAVVAFGRLRGLTALLGLGVTFGLLVWFVVPAILAGESPLLVAIVGSAAIVLTVLYLTHGPSLSTTVAVVGTIAALTLTGLLSALSVAVLGLTGVSDDLSSSLGTTYGVNVQGVLLAGIVIGSLGVLDDVTVTQAATVEEIARANPGYGARELYRAATRVGRSHIASVINTIVLAYAGSALPLLILVVATDDPLGDVVTDQVIAQEVVRSVVATFGLMAAVPITTALAALAVREARSGSGRLA</sequence>
<dbReference type="EMBL" id="JBEGDP010000014">
    <property type="protein sequence ID" value="MEQ7848168.1"/>
    <property type="molecule type" value="Genomic_DNA"/>
</dbReference>
<dbReference type="Pfam" id="PF07907">
    <property type="entry name" value="YibE_F"/>
    <property type="match status" value="1"/>
</dbReference>
<feature type="transmembrane region" description="Helical" evidence="2">
    <location>
        <begin position="267"/>
        <end position="287"/>
    </location>
</feature>
<protein>
    <submittedName>
        <fullName evidence="3">YibE/F family protein</fullName>
    </submittedName>
</protein>
<comment type="caution">
    <text evidence="3">The sequence shown here is derived from an EMBL/GenBank/DDBJ whole genome shotgun (WGS) entry which is preliminary data.</text>
</comment>
<dbReference type="RefSeq" id="WP_349506608.1">
    <property type="nucleotide sequence ID" value="NZ_JBEFDI010000627.1"/>
</dbReference>
<keyword evidence="2" id="KW-1133">Transmembrane helix</keyword>
<feature type="transmembrane region" description="Helical" evidence="2">
    <location>
        <begin position="229"/>
        <end position="255"/>
    </location>
</feature>
<evidence type="ECO:0000313" key="4">
    <source>
        <dbReference type="Proteomes" id="UP001482520"/>
    </source>
</evidence>
<dbReference type="Proteomes" id="UP001482520">
    <property type="component" value="Unassembled WGS sequence"/>
</dbReference>
<keyword evidence="4" id="KW-1185">Reference proteome</keyword>
<evidence type="ECO:0000256" key="2">
    <source>
        <dbReference type="SAM" id="Phobius"/>
    </source>
</evidence>
<dbReference type="PROSITE" id="PS51257">
    <property type="entry name" value="PROKAR_LIPOPROTEIN"/>
    <property type="match status" value="1"/>
</dbReference>
<evidence type="ECO:0000313" key="3">
    <source>
        <dbReference type="EMBL" id="MEQ7848168.1"/>
    </source>
</evidence>
<dbReference type="PANTHER" id="PTHR41771">
    <property type="entry name" value="MEMBRANE PROTEIN-RELATED"/>
    <property type="match status" value="1"/>
</dbReference>
<keyword evidence="2" id="KW-0472">Membrane</keyword>
<feature type="compositionally biased region" description="Low complexity" evidence="1">
    <location>
        <begin position="55"/>
        <end position="75"/>
    </location>
</feature>
<accession>A0ABV1P0B5</accession>
<organism evidence="3 4">
    <name type="scientific">Nocardioides kribbensis</name>
    <dbReference type="NCBI Taxonomy" id="305517"/>
    <lineage>
        <taxon>Bacteria</taxon>
        <taxon>Bacillati</taxon>
        <taxon>Actinomycetota</taxon>
        <taxon>Actinomycetes</taxon>
        <taxon>Propionibacteriales</taxon>
        <taxon>Nocardioidaceae</taxon>
        <taxon>Nocardioides</taxon>
    </lineage>
</organism>
<feature type="transmembrane region" description="Helical" evidence="2">
    <location>
        <begin position="370"/>
        <end position="392"/>
    </location>
</feature>
<feature type="transmembrane region" description="Helical" evidence="2">
    <location>
        <begin position="149"/>
        <end position="167"/>
    </location>
</feature>
<evidence type="ECO:0000256" key="1">
    <source>
        <dbReference type="SAM" id="MobiDB-lite"/>
    </source>
</evidence>
<keyword evidence="2" id="KW-0812">Transmembrane</keyword>
<feature type="region of interest" description="Disordered" evidence="1">
    <location>
        <begin position="54"/>
        <end position="75"/>
    </location>
</feature>
<feature type="transmembrane region" description="Helical" evidence="2">
    <location>
        <begin position="325"/>
        <end position="350"/>
    </location>
</feature>
<feature type="transmembrane region" description="Helical" evidence="2">
    <location>
        <begin position="174"/>
        <end position="194"/>
    </location>
</feature>
<name>A0ABV1P0B5_9ACTN</name>
<reference evidence="3 4" key="1">
    <citation type="submission" date="2024-02" db="EMBL/GenBank/DDBJ databases">
        <title>Full genome sequence of Nocardioides kribbensis.</title>
        <authorList>
            <person name="Poletto B.L."/>
            <person name="Silva G."/>
            <person name="Galante D."/>
            <person name="Campos K.R."/>
            <person name="Santos M.B.N."/>
            <person name="Sacchi C.T."/>
        </authorList>
    </citation>
    <scope>NUCLEOTIDE SEQUENCE [LARGE SCALE GENOMIC DNA]</scope>
    <source>
        <strain evidence="3 4">O4R</strain>
    </source>
</reference>
<proteinExistence type="predicted"/>